<protein>
    <submittedName>
        <fullName evidence="1">Uncharacterized protein</fullName>
    </submittedName>
</protein>
<dbReference type="EMBL" id="CP061800">
    <property type="protein sequence ID" value="QTA89670.1"/>
    <property type="molecule type" value="Genomic_DNA"/>
</dbReference>
<proteinExistence type="predicted"/>
<keyword evidence="2" id="KW-1185">Reference proteome</keyword>
<dbReference type="AlphaFoldDB" id="A0A975GQ98"/>
<gene>
    <name evidence="1" type="ORF">dnm_057270</name>
</gene>
<dbReference type="RefSeq" id="WP_276571809.1">
    <property type="nucleotide sequence ID" value="NZ_CP061800.1"/>
</dbReference>
<dbReference type="KEGG" id="dmm:dnm_057270"/>
<reference evidence="1" key="1">
    <citation type="journal article" date="2021" name="Microb. Physiol.">
        <title>Proteogenomic Insights into the Physiology of Marine, Sulfate-Reducing, Filamentous Desulfonema limicola and Desulfonema magnum.</title>
        <authorList>
            <person name="Schnaars V."/>
            <person name="Wohlbrand L."/>
            <person name="Scheve S."/>
            <person name="Hinrichs C."/>
            <person name="Reinhardt R."/>
            <person name="Rabus R."/>
        </authorList>
    </citation>
    <scope>NUCLEOTIDE SEQUENCE</scope>
    <source>
        <strain evidence="1">4be13</strain>
    </source>
</reference>
<evidence type="ECO:0000313" key="2">
    <source>
        <dbReference type="Proteomes" id="UP000663722"/>
    </source>
</evidence>
<evidence type="ECO:0000313" key="1">
    <source>
        <dbReference type="EMBL" id="QTA89670.1"/>
    </source>
</evidence>
<accession>A0A975GQ98</accession>
<sequence>MELIEIKNDIQNTIGKLSHDKLEIALEFLKELQAYPEKWKKLV</sequence>
<name>A0A975GQ98_9BACT</name>
<organism evidence="1 2">
    <name type="scientific">Desulfonema magnum</name>
    <dbReference type="NCBI Taxonomy" id="45655"/>
    <lineage>
        <taxon>Bacteria</taxon>
        <taxon>Pseudomonadati</taxon>
        <taxon>Thermodesulfobacteriota</taxon>
        <taxon>Desulfobacteria</taxon>
        <taxon>Desulfobacterales</taxon>
        <taxon>Desulfococcaceae</taxon>
        <taxon>Desulfonema</taxon>
    </lineage>
</organism>
<dbReference type="Proteomes" id="UP000663722">
    <property type="component" value="Chromosome"/>
</dbReference>